<dbReference type="Pfam" id="PF08668">
    <property type="entry name" value="HDOD"/>
    <property type="match status" value="1"/>
</dbReference>
<proteinExistence type="predicted"/>
<dbReference type="InterPro" id="IPR013976">
    <property type="entry name" value="HDOD"/>
</dbReference>
<dbReference type="EMBL" id="JABCLD010000447">
    <property type="protein sequence ID" value="NMU24692.1"/>
    <property type="molecule type" value="Genomic_DNA"/>
</dbReference>
<feature type="non-terminal residue" evidence="2">
    <location>
        <position position="1"/>
    </location>
</feature>
<sequence length="88" mass="10120">KFFQGYFFSKPLVSQTKYVSPEQVLALQLFREVCAPEPDFTRIESIITQDVALSYKLLRFVNTQAPNLAVEISSFRQALIYLGQDNLK</sequence>
<feature type="non-terminal residue" evidence="2">
    <location>
        <position position="88"/>
    </location>
</feature>
<name>A0A7Y0X4J5_VIBPH</name>
<dbReference type="AlphaFoldDB" id="A0A7Y0X4J5"/>
<feature type="domain" description="HDOD" evidence="1">
    <location>
        <begin position="19"/>
        <end position="88"/>
    </location>
</feature>
<comment type="caution">
    <text evidence="2">The sequence shown here is derived from an EMBL/GenBank/DDBJ whole genome shotgun (WGS) entry which is preliminary data.</text>
</comment>
<dbReference type="PANTHER" id="PTHR33525">
    <property type="match status" value="1"/>
</dbReference>
<evidence type="ECO:0000313" key="2">
    <source>
        <dbReference type="EMBL" id="NMU24692.1"/>
    </source>
</evidence>
<gene>
    <name evidence="2" type="ORF">HKB21_03550</name>
</gene>
<dbReference type="Proteomes" id="UP000555836">
    <property type="component" value="Unassembled WGS sequence"/>
</dbReference>
<evidence type="ECO:0000259" key="1">
    <source>
        <dbReference type="PROSITE" id="PS51833"/>
    </source>
</evidence>
<dbReference type="InterPro" id="IPR052340">
    <property type="entry name" value="RNase_Y/CdgJ"/>
</dbReference>
<dbReference type="PANTHER" id="PTHR33525:SF4">
    <property type="entry name" value="CYCLIC DI-GMP PHOSPHODIESTERASE CDGJ"/>
    <property type="match status" value="1"/>
</dbReference>
<dbReference type="PROSITE" id="PS51833">
    <property type="entry name" value="HDOD"/>
    <property type="match status" value="1"/>
</dbReference>
<dbReference type="SUPFAM" id="SSF109604">
    <property type="entry name" value="HD-domain/PDEase-like"/>
    <property type="match status" value="1"/>
</dbReference>
<dbReference type="Gene3D" id="1.10.3210.10">
    <property type="entry name" value="Hypothetical protein af1432"/>
    <property type="match status" value="1"/>
</dbReference>
<organism evidence="2 3">
    <name type="scientific">Vibrio parahaemolyticus</name>
    <dbReference type="NCBI Taxonomy" id="670"/>
    <lineage>
        <taxon>Bacteria</taxon>
        <taxon>Pseudomonadati</taxon>
        <taxon>Pseudomonadota</taxon>
        <taxon>Gammaproteobacteria</taxon>
        <taxon>Vibrionales</taxon>
        <taxon>Vibrionaceae</taxon>
        <taxon>Vibrio</taxon>
    </lineage>
</organism>
<accession>A0A7Y0X4J5</accession>
<protein>
    <submittedName>
        <fullName evidence="2">HDOD domain-containing protein</fullName>
    </submittedName>
</protein>
<reference evidence="2 3" key="1">
    <citation type="submission" date="2020-04" db="EMBL/GenBank/DDBJ databases">
        <title>Whole-genome sequencing of Vibrio spp. from China reveals different genetic environments of blaCTX-M-14 among diverse lineages.</title>
        <authorList>
            <person name="Zheng Z."/>
            <person name="Ye L."/>
            <person name="Chen S."/>
        </authorList>
    </citation>
    <scope>NUCLEOTIDE SEQUENCE [LARGE SCALE GENOMIC DNA]</scope>
    <source>
        <strain evidence="2 3">Vb0574</strain>
    </source>
</reference>
<evidence type="ECO:0000313" key="3">
    <source>
        <dbReference type="Proteomes" id="UP000555836"/>
    </source>
</evidence>